<keyword evidence="1" id="KW-0805">Transcription regulation</keyword>
<dbReference type="GO" id="GO:0000976">
    <property type="term" value="F:transcription cis-regulatory region binding"/>
    <property type="evidence" value="ECO:0007669"/>
    <property type="project" value="TreeGrafter"/>
</dbReference>
<dbReference type="Gene3D" id="1.10.357.10">
    <property type="entry name" value="Tetracycline Repressor, domain 2"/>
    <property type="match status" value="1"/>
</dbReference>
<keyword evidence="7" id="KW-1185">Reference proteome</keyword>
<evidence type="ECO:0000256" key="4">
    <source>
        <dbReference type="PROSITE-ProRule" id="PRU00335"/>
    </source>
</evidence>
<dbReference type="PANTHER" id="PTHR30055:SF234">
    <property type="entry name" value="HTH-TYPE TRANSCRIPTIONAL REGULATOR BETI"/>
    <property type="match status" value="1"/>
</dbReference>
<gene>
    <name evidence="6" type="ORF">FB471_1824</name>
</gene>
<proteinExistence type="predicted"/>
<dbReference type="RefSeq" id="WP_246076311.1">
    <property type="nucleotide sequence ID" value="NZ_VFML01000001.1"/>
</dbReference>
<feature type="DNA-binding region" description="H-T-H motif" evidence="4">
    <location>
        <begin position="37"/>
        <end position="56"/>
    </location>
</feature>
<keyword evidence="3" id="KW-0804">Transcription</keyword>
<evidence type="ECO:0000256" key="3">
    <source>
        <dbReference type="ARBA" id="ARBA00023163"/>
    </source>
</evidence>
<reference evidence="6 7" key="1">
    <citation type="submission" date="2019-06" db="EMBL/GenBank/DDBJ databases">
        <title>Sequencing the genomes of 1000 actinobacteria strains.</title>
        <authorList>
            <person name="Klenk H.-P."/>
        </authorList>
    </citation>
    <scope>NUCLEOTIDE SEQUENCE [LARGE SCALE GENOMIC DNA]</scope>
    <source>
        <strain evidence="6 7">DSM 45679</strain>
    </source>
</reference>
<dbReference type="InterPro" id="IPR009057">
    <property type="entry name" value="Homeodomain-like_sf"/>
</dbReference>
<sequence length="207" mass="22407">MAGLSRLTRAQQQQRTHQRLLKAGRAVFVRRGFLAATVEEIVAEAGYTRGALYKHFGGKEGLWLAITEAQAEEHLLHLGDRLDNASDRDELIAALIPGGSAFGEDEPRWSVAAYEFVAWIADQPELSATVVTAQRLREERIVEMLERNCARLGIQPAMPLPQVVVLVGALGGSLALRRAVDPATDVRTIGAGVIAAVFPMPSEKGTS</sequence>
<evidence type="ECO:0000256" key="1">
    <source>
        <dbReference type="ARBA" id="ARBA00023015"/>
    </source>
</evidence>
<name>A0A542DGA0_AMYCI</name>
<keyword evidence="2 4" id="KW-0238">DNA-binding</keyword>
<dbReference type="InterPro" id="IPR050109">
    <property type="entry name" value="HTH-type_TetR-like_transc_reg"/>
</dbReference>
<dbReference type="PANTHER" id="PTHR30055">
    <property type="entry name" value="HTH-TYPE TRANSCRIPTIONAL REGULATOR RUTR"/>
    <property type="match status" value="1"/>
</dbReference>
<dbReference type="Proteomes" id="UP000320876">
    <property type="component" value="Unassembled WGS sequence"/>
</dbReference>
<protein>
    <submittedName>
        <fullName evidence="6">TetR family transcriptional regulator</fullName>
    </submittedName>
</protein>
<comment type="caution">
    <text evidence="6">The sequence shown here is derived from an EMBL/GenBank/DDBJ whole genome shotgun (WGS) entry which is preliminary data.</text>
</comment>
<dbReference type="GO" id="GO:0003700">
    <property type="term" value="F:DNA-binding transcription factor activity"/>
    <property type="evidence" value="ECO:0007669"/>
    <property type="project" value="TreeGrafter"/>
</dbReference>
<dbReference type="AlphaFoldDB" id="A0A542DGA0"/>
<dbReference type="EMBL" id="VFML01000001">
    <property type="protein sequence ID" value="TQJ02107.1"/>
    <property type="molecule type" value="Genomic_DNA"/>
</dbReference>
<organism evidence="6 7">
    <name type="scientific">Amycolatopsis cihanbeyliensis</name>
    <dbReference type="NCBI Taxonomy" id="1128664"/>
    <lineage>
        <taxon>Bacteria</taxon>
        <taxon>Bacillati</taxon>
        <taxon>Actinomycetota</taxon>
        <taxon>Actinomycetes</taxon>
        <taxon>Pseudonocardiales</taxon>
        <taxon>Pseudonocardiaceae</taxon>
        <taxon>Amycolatopsis</taxon>
    </lineage>
</organism>
<dbReference type="Pfam" id="PF00440">
    <property type="entry name" value="TetR_N"/>
    <property type="match status" value="1"/>
</dbReference>
<evidence type="ECO:0000259" key="5">
    <source>
        <dbReference type="PROSITE" id="PS50977"/>
    </source>
</evidence>
<evidence type="ECO:0000313" key="6">
    <source>
        <dbReference type="EMBL" id="TQJ02107.1"/>
    </source>
</evidence>
<feature type="domain" description="HTH tetR-type" evidence="5">
    <location>
        <begin position="14"/>
        <end position="74"/>
    </location>
</feature>
<dbReference type="PROSITE" id="PS50977">
    <property type="entry name" value="HTH_TETR_2"/>
    <property type="match status" value="1"/>
</dbReference>
<dbReference type="SUPFAM" id="SSF46689">
    <property type="entry name" value="Homeodomain-like"/>
    <property type="match status" value="1"/>
</dbReference>
<evidence type="ECO:0000313" key="7">
    <source>
        <dbReference type="Proteomes" id="UP000320876"/>
    </source>
</evidence>
<dbReference type="PRINTS" id="PR00455">
    <property type="entry name" value="HTHTETR"/>
</dbReference>
<dbReference type="InterPro" id="IPR001647">
    <property type="entry name" value="HTH_TetR"/>
</dbReference>
<accession>A0A542DGA0</accession>
<evidence type="ECO:0000256" key="2">
    <source>
        <dbReference type="ARBA" id="ARBA00023125"/>
    </source>
</evidence>